<reference evidence="10 11" key="1">
    <citation type="journal article" date="2022" name="bioRxiv">
        <title>Genomics of Preaxostyla Flagellates Illuminates Evolutionary Transitions and the Path Towards Mitochondrial Loss.</title>
        <authorList>
            <person name="Novak L.V.F."/>
            <person name="Treitli S.C."/>
            <person name="Pyrih J."/>
            <person name="Halakuc P."/>
            <person name="Pipaliya S.V."/>
            <person name="Vacek V."/>
            <person name="Brzon O."/>
            <person name="Soukal P."/>
            <person name="Eme L."/>
            <person name="Dacks J.B."/>
            <person name="Karnkowska A."/>
            <person name="Elias M."/>
            <person name="Hampl V."/>
        </authorList>
    </citation>
    <scope>NUCLEOTIDE SEQUENCE [LARGE SCALE GENOMIC DNA]</scope>
    <source>
        <strain evidence="10">NAU3</strain>
        <tissue evidence="10">Gut</tissue>
    </source>
</reference>
<evidence type="ECO:0000256" key="1">
    <source>
        <dbReference type="ARBA" id="ARBA00004138"/>
    </source>
</evidence>
<sequence>MTSSHADSDDIDVLKENFEQICHSNELLMNENLLLKTALDRIPPEQLVAKPQQQRQRYGRNREKEKQLTISQKNTLARNEIELLETSIAERKKEVESLIESAKASIDVFQAQLADIQKESFQFRRNVAVEGLDERTHVVKSERVKQYFESVYKEKCTLLGALKLKYDAMKQKHKRATQYDAQNKEAGESLEEIDYEQLKIENKLFQEKIAQRTKEMMTFKLTSVSTQQTLNKKKRELAQEKKNKEWLTKEIDSKKTSLIKIEEELQKATKERDQQLNYNKILKARHQEGEQPRVLDSINQKVLIGDMEKAVQTWERKVEIAEKQAALDRAKASREESLYSSITSSHPTTARRGMGASQRMMQSSMRKSAGNSTARSSIKSNTQRRGKP</sequence>
<comment type="caution">
    <text evidence="10">The sequence shown here is derived from an EMBL/GenBank/DDBJ whole genome shotgun (WGS) entry which is preliminary data.</text>
</comment>
<feature type="region of interest" description="Disordered" evidence="8">
    <location>
        <begin position="329"/>
        <end position="388"/>
    </location>
</feature>
<feature type="region of interest" description="Disordered" evidence="8">
    <location>
        <begin position="48"/>
        <end position="69"/>
    </location>
</feature>
<dbReference type="InterPro" id="IPR051885">
    <property type="entry name" value="CC_CF"/>
</dbReference>
<accession>A0ABQ9YEN1</accession>
<feature type="compositionally biased region" description="Polar residues" evidence="8">
    <location>
        <begin position="338"/>
        <end position="348"/>
    </location>
</feature>
<evidence type="ECO:0000256" key="4">
    <source>
        <dbReference type="ARBA" id="ARBA00023273"/>
    </source>
</evidence>
<feature type="coiled-coil region" evidence="7">
    <location>
        <begin position="81"/>
        <end position="119"/>
    </location>
</feature>
<keyword evidence="2" id="KW-0970">Cilium biogenesis/degradation</keyword>
<evidence type="ECO:0000259" key="9">
    <source>
        <dbReference type="Pfam" id="PF13870"/>
    </source>
</evidence>
<feature type="compositionally biased region" description="Polar residues" evidence="8">
    <location>
        <begin position="370"/>
        <end position="381"/>
    </location>
</feature>
<evidence type="ECO:0000256" key="3">
    <source>
        <dbReference type="ARBA" id="ARBA00023054"/>
    </source>
</evidence>
<dbReference type="PANTHER" id="PTHR15654">
    <property type="entry name" value="COILED-COIL DOMAIN-CONTAINING PROTEIN 113-RELATED"/>
    <property type="match status" value="1"/>
</dbReference>
<evidence type="ECO:0000256" key="7">
    <source>
        <dbReference type="SAM" id="Coils"/>
    </source>
</evidence>
<evidence type="ECO:0000256" key="8">
    <source>
        <dbReference type="SAM" id="MobiDB-lite"/>
    </source>
</evidence>
<feature type="coiled-coil region" evidence="7">
    <location>
        <begin position="195"/>
        <end position="278"/>
    </location>
</feature>
<feature type="compositionally biased region" description="Low complexity" evidence="8">
    <location>
        <begin position="353"/>
        <end position="369"/>
    </location>
</feature>
<keyword evidence="3 7" id="KW-0175">Coiled coil</keyword>
<dbReference type="PANTHER" id="PTHR15654:SF2">
    <property type="entry name" value="COILED-COIL DOMAIN-CONTAINING PROTEIN 113"/>
    <property type="match status" value="1"/>
</dbReference>
<feature type="domain" description="CCDC113/CCDC96 coiled-coil" evidence="9">
    <location>
        <begin position="155"/>
        <end position="324"/>
    </location>
</feature>
<dbReference type="Proteomes" id="UP001281761">
    <property type="component" value="Unassembled WGS sequence"/>
</dbReference>
<comment type="similarity">
    <text evidence="5">Belongs to the CFAP263 family.</text>
</comment>
<protein>
    <recommendedName>
        <fullName evidence="6">Cilia- and flagella-associated protein 263</fullName>
    </recommendedName>
</protein>
<evidence type="ECO:0000313" key="10">
    <source>
        <dbReference type="EMBL" id="KAK2962237.1"/>
    </source>
</evidence>
<organism evidence="10 11">
    <name type="scientific">Blattamonas nauphoetae</name>
    <dbReference type="NCBI Taxonomy" id="2049346"/>
    <lineage>
        <taxon>Eukaryota</taxon>
        <taxon>Metamonada</taxon>
        <taxon>Preaxostyla</taxon>
        <taxon>Oxymonadida</taxon>
        <taxon>Blattamonas</taxon>
    </lineage>
</organism>
<evidence type="ECO:0000256" key="5">
    <source>
        <dbReference type="ARBA" id="ARBA00044506"/>
    </source>
</evidence>
<keyword evidence="10" id="KW-0969">Cilium</keyword>
<name>A0ABQ9YEN1_9EUKA</name>
<dbReference type="Pfam" id="PF13870">
    <property type="entry name" value="CCDC113_CCDC96_CC"/>
    <property type="match status" value="1"/>
</dbReference>
<comment type="subcellular location">
    <subcellularLocation>
        <location evidence="1">Cell projection</location>
        <location evidence="1">Cilium</location>
    </subcellularLocation>
</comment>
<dbReference type="InterPro" id="IPR025254">
    <property type="entry name" value="CCDC113/CCDC96_CC"/>
</dbReference>
<dbReference type="EMBL" id="JARBJD010000012">
    <property type="protein sequence ID" value="KAK2962237.1"/>
    <property type="molecule type" value="Genomic_DNA"/>
</dbReference>
<proteinExistence type="inferred from homology"/>
<keyword evidence="11" id="KW-1185">Reference proteome</keyword>
<evidence type="ECO:0000313" key="11">
    <source>
        <dbReference type="Proteomes" id="UP001281761"/>
    </source>
</evidence>
<evidence type="ECO:0000256" key="6">
    <source>
        <dbReference type="ARBA" id="ARBA00044798"/>
    </source>
</evidence>
<keyword evidence="10" id="KW-0282">Flagellum</keyword>
<keyword evidence="4" id="KW-0966">Cell projection</keyword>
<gene>
    <name evidence="10" type="ORF">BLNAU_2897</name>
</gene>
<evidence type="ECO:0000256" key="2">
    <source>
        <dbReference type="ARBA" id="ARBA00022794"/>
    </source>
</evidence>